<dbReference type="EMBL" id="CVRB01000004">
    <property type="protein sequence ID" value="CRK83957.1"/>
    <property type="molecule type" value="Genomic_DNA"/>
</dbReference>
<proteinExistence type="predicted"/>
<evidence type="ECO:0000313" key="4">
    <source>
        <dbReference type="Proteomes" id="UP000199087"/>
    </source>
</evidence>
<evidence type="ECO:0000259" key="2">
    <source>
        <dbReference type="Pfam" id="PF02517"/>
    </source>
</evidence>
<feature type="transmembrane region" description="Helical" evidence="1">
    <location>
        <begin position="56"/>
        <end position="78"/>
    </location>
</feature>
<keyword evidence="3" id="KW-0378">Hydrolase</keyword>
<dbReference type="OrthoDB" id="1523022at2"/>
<feature type="transmembrane region" description="Helical" evidence="1">
    <location>
        <begin position="98"/>
        <end position="120"/>
    </location>
</feature>
<feature type="transmembrane region" description="Helical" evidence="1">
    <location>
        <begin position="20"/>
        <end position="44"/>
    </location>
</feature>
<dbReference type="GO" id="GO:0004175">
    <property type="term" value="F:endopeptidase activity"/>
    <property type="evidence" value="ECO:0007669"/>
    <property type="project" value="UniProtKB-ARBA"/>
</dbReference>
<reference evidence="4" key="1">
    <citation type="submission" date="2015-05" db="EMBL/GenBank/DDBJ databases">
        <authorList>
            <person name="Urmite Genomes"/>
        </authorList>
    </citation>
    <scope>NUCLEOTIDE SEQUENCE [LARGE SCALE GENOMIC DNA]</scope>
    <source>
        <strain evidence="4">LF1</strain>
    </source>
</reference>
<name>A0A0U1P128_9BACI</name>
<accession>A0A0U1P128</accession>
<dbReference type="STRING" id="1499688.BN000_03955"/>
<gene>
    <name evidence="3" type="ORF">BN000_03955</name>
</gene>
<keyword evidence="1" id="KW-0812">Transmembrane</keyword>
<evidence type="ECO:0000313" key="3">
    <source>
        <dbReference type="EMBL" id="CRK83957.1"/>
    </source>
</evidence>
<protein>
    <submittedName>
        <fullName evidence="3">CAAX amino terminal protease family protein</fullName>
    </submittedName>
</protein>
<keyword evidence="1" id="KW-1133">Transmembrane helix</keyword>
<feature type="domain" description="CAAX prenyl protease 2/Lysostaphin resistance protein A-like" evidence="2">
    <location>
        <begin position="97"/>
        <end position="180"/>
    </location>
</feature>
<keyword evidence="4" id="KW-1185">Reference proteome</keyword>
<dbReference type="GO" id="GO:0080120">
    <property type="term" value="P:CAAX-box protein maturation"/>
    <property type="evidence" value="ECO:0007669"/>
    <property type="project" value="UniProtKB-ARBA"/>
</dbReference>
<keyword evidence="3" id="KW-0645">Protease</keyword>
<dbReference type="AlphaFoldDB" id="A0A0U1P128"/>
<evidence type="ECO:0000256" key="1">
    <source>
        <dbReference type="SAM" id="Phobius"/>
    </source>
</evidence>
<dbReference type="RefSeq" id="WP_090637165.1">
    <property type="nucleotide sequence ID" value="NZ_CVRB01000004.1"/>
</dbReference>
<dbReference type="GO" id="GO:0006508">
    <property type="term" value="P:proteolysis"/>
    <property type="evidence" value="ECO:0007669"/>
    <property type="project" value="UniProtKB-KW"/>
</dbReference>
<organism evidence="3 4">
    <name type="scientific">Neobacillus massiliamazoniensis</name>
    <dbReference type="NCBI Taxonomy" id="1499688"/>
    <lineage>
        <taxon>Bacteria</taxon>
        <taxon>Bacillati</taxon>
        <taxon>Bacillota</taxon>
        <taxon>Bacilli</taxon>
        <taxon>Bacillales</taxon>
        <taxon>Bacillaceae</taxon>
        <taxon>Neobacillus</taxon>
    </lineage>
</organism>
<sequence>MKRKYNEVITELTDRELLFHLYLTQIILLTISFILGILLFDHFSFLKHMDWKDYKILTVGFPCGVAVVALDIVLMKWLPDSYYDDGGLNKRIFRNKNIFHILWIAAIVAISEELLFRGIIQTKVGLIFASIIFAIIHYRYLFNWFLFMNIVLLSFIIGFIYEWTGNLAVTIVMHFVIDFLLGVYIKCRENQSDSLMRRKELPHE</sequence>
<dbReference type="Proteomes" id="UP000199087">
    <property type="component" value="Unassembled WGS sequence"/>
</dbReference>
<dbReference type="Pfam" id="PF02517">
    <property type="entry name" value="Rce1-like"/>
    <property type="match status" value="1"/>
</dbReference>
<keyword evidence="1" id="KW-0472">Membrane</keyword>
<dbReference type="InterPro" id="IPR003675">
    <property type="entry name" value="Rce1/LyrA-like_dom"/>
</dbReference>
<feature type="transmembrane region" description="Helical" evidence="1">
    <location>
        <begin position="167"/>
        <end position="187"/>
    </location>
</feature>
<feature type="transmembrane region" description="Helical" evidence="1">
    <location>
        <begin position="141"/>
        <end position="161"/>
    </location>
</feature>